<keyword evidence="1" id="KW-0175">Coiled coil</keyword>
<organism evidence="2 3">
    <name type="scientific">Mucilaginibacter jinjuensis</name>
    <dbReference type="NCBI Taxonomy" id="1176721"/>
    <lineage>
        <taxon>Bacteria</taxon>
        <taxon>Pseudomonadati</taxon>
        <taxon>Bacteroidota</taxon>
        <taxon>Sphingobacteriia</taxon>
        <taxon>Sphingobacteriales</taxon>
        <taxon>Sphingobacteriaceae</taxon>
        <taxon>Mucilaginibacter</taxon>
    </lineage>
</organism>
<accession>A0ABY7T5G4</accession>
<proteinExistence type="predicted"/>
<protein>
    <recommendedName>
        <fullName evidence="4">Restriction endonuclease</fullName>
    </recommendedName>
</protein>
<name>A0ABY7T5G4_9SPHI</name>
<evidence type="ECO:0000313" key="3">
    <source>
        <dbReference type="Proteomes" id="UP001216139"/>
    </source>
</evidence>
<evidence type="ECO:0008006" key="4">
    <source>
        <dbReference type="Google" id="ProtNLM"/>
    </source>
</evidence>
<evidence type="ECO:0000313" key="2">
    <source>
        <dbReference type="EMBL" id="WCT11033.1"/>
    </source>
</evidence>
<dbReference type="RefSeq" id="WP_273629220.1">
    <property type="nucleotide sequence ID" value="NZ_CP117167.1"/>
</dbReference>
<keyword evidence="3" id="KW-1185">Reference proteome</keyword>
<gene>
    <name evidence="2" type="ORF">PQO05_20045</name>
</gene>
<dbReference type="Proteomes" id="UP001216139">
    <property type="component" value="Chromosome"/>
</dbReference>
<evidence type="ECO:0000256" key="1">
    <source>
        <dbReference type="SAM" id="Coils"/>
    </source>
</evidence>
<dbReference type="EMBL" id="CP117167">
    <property type="protein sequence ID" value="WCT11033.1"/>
    <property type="molecule type" value="Genomic_DNA"/>
</dbReference>
<sequence length="399" mass="47082">MRYQYEPLAEEYKFQTFLKDLFNAIHNSSTFEEYGSKGHNQHGIDLYSPGLKIAVQAKKKDIHRSQRLIIKELLMDLSETLKQIENFPHPIDQLYFATTTKKHIAIQNACMDASRTHSISIIFFSWDDIQAKLSEFTLIRNQYFPHLKEASTVLQNDLREKIRRLETLISKIEIQNPNAKKQYRDIPYTDILLPIMPEEAQKTLTAIIMKIALFQSFAQIQYKRFRCLFNYSASYTQFGDGTYAPGFEIICGEVKFLSNCTRLIKELQYNPDRFWEQVDRYIDNKDFNYIKLRMELLPVEGLTCYDFEIDGQTGNYYIKLKMSEELEYHKLNSLSAVLPFIAQLTKPIISLIDFDKIGKHSAFMKLFLFSLRENSFKRSLLKVNVEDFDDWDFEYYPSE</sequence>
<feature type="coiled-coil region" evidence="1">
    <location>
        <begin position="155"/>
        <end position="182"/>
    </location>
</feature>
<reference evidence="2 3" key="1">
    <citation type="submission" date="2023-02" db="EMBL/GenBank/DDBJ databases">
        <title>Genome sequence of Mucilaginibacter jinjuensis strain KACC 16571.</title>
        <authorList>
            <person name="Kim S."/>
            <person name="Heo J."/>
            <person name="Kwon S.-W."/>
        </authorList>
    </citation>
    <scope>NUCLEOTIDE SEQUENCE [LARGE SCALE GENOMIC DNA]</scope>
    <source>
        <strain evidence="2 3">KACC 16571</strain>
    </source>
</reference>